<dbReference type="SUPFAM" id="SSF52540">
    <property type="entry name" value="P-loop containing nucleoside triphosphate hydrolases"/>
    <property type="match status" value="1"/>
</dbReference>
<feature type="region of interest" description="Disordered" evidence="1">
    <location>
        <begin position="142"/>
        <end position="216"/>
    </location>
</feature>
<keyword evidence="2" id="KW-0812">Transmembrane</keyword>
<feature type="transmembrane region" description="Helical" evidence="2">
    <location>
        <begin position="622"/>
        <end position="644"/>
    </location>
</feature>
<feature type="transmembrane region" description="Helical" evidence="2">
    <location>
        <begin position="763"/>
        <end position="782"/>
    </location>
</feature>
<feature type="compositionally biased region" description="Gly residues" evidence="1">
    <location>
        <begin position="168"/>
        <end position="178"/>
    </location>
</feature>
<dbReference type="InterPro" id="IPR027417">
    <property type="entry name" value="P-loop_NTPase"/>
</dbReference>
<keyword evidence="2" id="KW-1133">Transmembrane helix</keyword>
<feature type="transmembrane region" description="Helical" evidence="2">
    <location>
        <begin position="590"/>
        <end position="610"/>
    </location>
</feature>
<dbReference type="RefSeq" id="WP_184540611.1">
    <property type="nucleotide sequence ID" value="NZ_JACHMP010000001.1"/>
</dbReference>
<feature type="transmembrane region" description="Helical" evidence="2">
    <location>
        <begin position="803"/>
        <end position="822"/>
    </location>
</feature>
<dbReference type="EMBL" id="JACHMP010000001">
    <property type="protein sequence ID" value="MBB5817459.1"/>
    <property type="molecule type" value="Genomic_DNA"/>
</dbReference>
<comment type="caution">
    <text evidence="3">The sequence shown here is derived from an EMBL/GenBank/DDBJ whole genome shotgun (WGS) entry which is preliminary data.</text>
</comment>
<proteinExistence type="predicted"/>
<keyword evidence="4" id="KW-1185">Reference proteome</keyword>
<name>A0A7W9IB48_9ACTN</name>
<evidence type="ECO:0008006" key="5">
    <source>
        <dbReference type="Google" id="ProtNLM"/>
    </source>
</evidence>
<gene>
    <name evidence="3" type="ORF">F4562_000521</name>
</gene>
<feature type="transmembrane region" description="Helical" evidence="2">
    <location>
        <begin position="834"/>
        <end position="856"/>
    </location>
</feature>
<keyword evidence="2" id="KW-0472">Membrane</keyword>
<dbReference type="Gene3D" id="3.40.50.300">
    <property type="entry name" value="P-loop containing nucleotide triphosphate hydrolases"/>
    <property type="match status" value="1"/>
</dbReference>
<feature type="region of interest" description="Disordered" evidence="1">
    <location>
        <begin position="908"/>
        <end position="930"/>
    </location>
</feature>
<feature type="compositionally biased region" description="Basic and acidic residues" evidence="1">
    <location>
        <begin position="908"/>
        <end position="919"/>
    </location>
</feature>
<evidence type="ECO:0000313" key="3">
    <source>
        <dbReference type="EMBL" id="MBB5817459.1"/>
    </source>
</evidence>
<reference evidence="3 4" key="1">
    <citation type="submission" date="2020-08" db="EMBL/GenBank/DDBJ databases">
        <title>Sequencing the genomes of 1000 actinobacteria strains.</title>
        <authorList>
            <person name="Klenk H.-P."/>
        </authorList>
    </citation>
    <scope>NUCLEOTIDE SEQUENCE [LARGE SCALE GENOMIC DNA]</scope>
    <source>
        <strain evidence="3 4">DSM 46887</strain>
    </source>
</reference>
<accession>A0A7W9IB48</accession>
<organism evidence="3 4">
    <name type="scientific">Streptosporangium becharense</name>
    <dbReference type="NCBI Taxonomy" id="1816182"/>
    <lineage>
        <taxon>Bacteria</taxon>
        <taxon>Bacillati</taxon>
        <taxon>Actinomycetota</taxon>
        <taxon>Actinomycetes</taxon>
        <taxon>Streptosporangiales</taxon>
        <taxon>Streptosporangiaceae</taxon>
        <taxon>Streptosporangium</taxon>
    </lineage>
</organism>
<evidence type="ECO:0000313" key="4">
    <source>
        <dbReference type="Proteomes" id="UP000540685"/>
    </source>
</evidence>
<dbReference type="Proteomes" id="UP000540685">
    <property type="component" value="Unassembled WGS sequence"/>
</dbReference>
<dbReference type="AlphaFoldDB" id="A0A7W9IB48"/>
<evidence type="ECO:0000256" key="1">
    <source>
        <dbReference type="SAM" id="MobiDB-lite"/>
    </source>
</evidence>
<evidence type="ECO:0000256" key="2">
    <source>
        <dbReference type="SAM" id="Phobius"/>
    </source>
</evidence>
<protein>
    <recommendedName>
        <fullName evidence="5">NACHT domain-containing protein</fullName>
    </recommendedName>
</protein>
<sequence length="930" mass="100006">MVRAYRKADEENDEVAEFFDRFWDLAVEAARRKLTMGSGREPKQSEVAQALEVAPSTVGHWRKGSYFPREAMADSVLELAGATSEERFRFLAWRRRVHPLWQARRHARGRAAVSSAADASSARVTKVPLKATVAEPRGVAVPTRAGREDVAGLPDGTGERTGPAPAWGGPGPAWGGEPEGAPIPAATPRGHGGGRYDPPHEDGRRPRPAYQEEPADPLSRAADALARNVHAQWEEEAAWRGLDIPPPIPPRWIGTRRPVIGPVEVAVGDPARRVRFAALPGHTRATADLVHEGGLDELFALYAGLGSGRIVMMGGYGCGKTTTAILMLLDALDQRVGLPAGMRVRTPVPVLLAAHGWDPRRQSLGDWFAGQLATTYGFLHAPEYGPDAAAELVRGGRVALFLDGFDEMDDARRAEALRHINRRRRTFRLVVLTRTDAFATAVEAGGLPLHGAVAVELAPVSPDRAIGYLSGFRRSPARGGDELEKLIDRLRHSPDDQVSRALDTPLNLSLVREDPHAAGELLTSGRFGTRDQVEDFLLGRVVPTAYEPGREPGPDPERARRWLGYLASRMGRGDLDWWRMHHWAPAWERCLLNTLAGVALMSCVGALVFGPVGRYTVAGHTGALFGAGYGAAMGGLFGFMAALISELRDPGPGWERAIRSVVPRWARRVPWRPSRFAYSPAIGLFLFTAVTMAVGNQSGYPSGLPAGAVIAVTAGRAAMRIRVVSGVRPWWARPRPDGTDLVTALAAGLPVGLAYGLTKTPSYGVAAGLISGFTFGFMTAAARPVSDADTPPDPGTSWRRDRHRALAVGLTAGVPIGLALGVQNGHAHGPAAGIAAALGLGTIIALGSMVGISDAWRTCLLFLQLRLRGVFPLRGKRFLDDARDRGVLRAAGPRIQFRHDRLRAVLCDPRHPPAGRRDGPGGTDRSVGRE</sequence>
<feature type="transmembrane region" description="Helical" evidence="2">
    <location>
        <begin position="676"/>
        <end position="694"/>
    </location>
</feature>